<feature type="domain" description="G" evidence="3">
    <location>
        <begin position="65"/>
        <end position="145"/>
    </location>
</feature>
<dbReference type="InterPro" id="IPR050755">
    <property type="entry name" value="TRAFAC_YlqF/YawG_RiboMat"/>
</dbReference>
<name>A0A915ICT5_ROMCU</name>
<dbReference type="SUPFAM" id="SSF52540">
    <property type="entry name" value="P-loop containing nucleoside triphosphate hydrolases"/>
    <property type="match status" value="1"/>
</dbReference>
<dbReference type="WBParaSite" id="nRc.2.0.1.t11036-RA">
    <property type="protein sequence ID" value="nRc.2.0.1.t11036-RA"/>
    <property type="gene ID" value="nRc.2.0.1.g11036"/>
</dbReference>
<keyword evidence="1" id="KW-0547">Nucleotide-binding</keyword>
<dbReference type="InterPro" id="IPR027417">
    <property type="entry name" value="P-loop_NTPase"/>
</dbReference>
<evidence type="ECO:0000256" key="1">
    <source>
        <dbReference type="ARBA" id="ARBA00022741"/>
    </source>
</evidence>
<dbReference type="Pfam" id="PF01926">
    <property type="entry name" value="MMR_HSR1"/>
    <property type="match status" value="1"/>
</dbReference>
<keyword evidence="4" id="KW-1185">Reference proteome</keyword>
<evidence type="ECO:0000313" key="5">
    <source>
        <dbReference type="WBParaSite" id="nRc.2.0.1.t11036-RA"/>
    </source>
</evidence>
<reference evidence="5" key="1">
    <citation type="submission" date="2022-11" db="UniProtKB">
        <authorList>
            <consortium name="WormBaseParasite"/>
        </authorList>
    </citation>
    <scope>IDENTIFICATION</scope>
</reference>
<proteinExistence type="predicted"/>
<protein>
    <submittedName>
        <fullName evidence="5">G domain-containing protein</fullName>
    </submittedName>
</protein>
<dbReference type="Gene3D" id="3.40.50.300">
    <property type="entry name" value="P-loop containing nucleotide triphosphate hydrolases"/>
    <property type="match status" value="1"/>
</dbReference>
<dbReference type="InterPro" id="IPR006073">
    <property type="entry name" value="GTP-bd"/>
</dbReference>
<dbReference type="Proteomes" id="UP000887565">
    <property type="component" value="Unplaced"/>
</dbReference>
<keyword evidence="2" id="KW-0342">GTP-binding</keyword>
<evidence type="ECO:0000313" key="4">
    <source>
        <dbReference type="Proteomes" id="UP000887565"/>
    </source>
</evidence>
<sequence>MVKSFIAICEKKSKRMTCRRKHKIEKKGRAGHSIVNTSKCIGADLLMKLLGNYCRNKDIKTSICVGIVGYPNVGKSSIINSLKRKSACNTGAMPGITKRVYLTLQEVHLDKKIRLIDTPGVALCSKDSYDRVEMALRNVIRVDLLEDPIAPVEAILRRCSKDSLILQYKISDFDGIDDFLCQVAKKIGRVKKGGIPDKRKIRYYTLPPETSTGVQLVSAELVTTMSKEFDLEALANDEKLIVEIC</sequence>
<evidence type="ECO:0000259" key="3">
    <source>
        <dbReference type="Pfam" id="PF01926"/>
    </source>
</evidence>
<evidence type="ECO:0000256" key="2">
    <source>
        <dbReference type="ARBA" id="ARBA00023134"/>
    </source>
</evidence>
<dbReference type="GO" id="GO:0005730">
    <property type="term" value="C:nucleolus"/>
    <property type="evidence" value="ECO:0007669"/>
    <property type="project" value="TreeGrafter"/>
</dbReference>
<dbReference type="GO" id="GO:0005525">
    <property type="term" value="F:GTP binding"/>
    <property type="evidence" value="ECO:0007669"/>
    <property type="project" value="UniProtKB-KW"/>
</dbReference>
<dbReference type="PANTHER" id="PTHR11089">
    <property type="entry name" value="GTP-BINDING PROTEIN-RELATED"/>
    <property type="match status" value="1"/>
</dbReference>
<accession>A0A915ICT5</accession>
<dbReference type="PRINTS" id="PR00326">
    <property type="entry name" value="GTP1OBG"/>
</dbReference>
<organism evidence="4 5">
    <name type="scientific">Romanomermis culicivorax</name>
    <name type="common">Nematode worm</name>
    <dbReference type="NCBI Taxonomy" id="13658"/>
    <lineage>
        <taxon>Eukaryota</taxon>
        <taxon>Metazoa</taxon>
        <taxon>Ecdysozoa</taxon>
        <taxon>Nematoda</taxon>
        <taxon>Enoplea</taxon>
        <taxon>Dorylaimia</taxon>
        <taxon>Mermithida</taxon>
        <taxon>Mermithoidea</taxon>
        <taxon>Mermithidae</taxon>
        <taxon>Romanomermis</taxon>
    </lineage>
</organism>
<dbReference type="PANTHER" id="PTHR11089:SF30">
    <property type="entry name" value="GUANINE NUCLEOTIDE-BINDING PROTEIN-LIKE 3 HOMOLOG"/>
    <property type="match status" value="1"/>
</dbReference>
<dbReference type="AlphaFoldDB" id="A0A915ICT5"/>